<gene>
    <name evidence="1" type="ORF">SPHA_18999</name>
</gene>
<dbReference type="PANTHER" id="PTHR45598:SF1">
    <property type="entry name" value="4FE-4S FERREDOXIN-TYPE DOMAIN-CONTAINING PROTEIN"/>
    <property type="match status" value="1"/>
</dbReference>
<evidence type="ECO:0000313" key="2">
    <source>
        <dbReference type="Proteomes" id="UP000597762"/>
    </source>
</evidence>
<dbReference type="EMBL" id="CAHIKZ030000687">
    <property type="protein sequence ID" value="CAE1233548.1"/>
    <property type="molecule type" value="Genomic_DNA"/>
</dbReference>
<dbReference type="Proteomes" id="UP000597762">
    <property type="component" value="Unassembled WGS sequence"/>
</dbReference>
<organism evidence="1 2">
    <name type="scientific">Acanthosepion pharaonis</name>
    <name type="common">Pharaoh cuttlefish</name>
    <name type="synonym">Sepia pharaonis</name>
    <dbReference type="NCBI Taxonomy" id="158019"/>
    <lineage>
        <taxon>Eukaryota</taxon>
        <taxon>Metazoa</taxon>
        <taxon>Spiralia</taxon>
        <taxon>Lophotrochozoa</taxon>
        <taxon>Mollusca</taxon>
        <taxon>Cephalopoda</taxon>
        <taxon>Coleoidea</taxon>
        <taxon>Decapodiformes</taxon>
        <taxon>Sepiida</taxon>
        <taxon>Sepiina</taxon>
        <taxon>Sepiidae</taxon>
        <taxon>Acanthosepion</taxon>
    </lineage>
</organism>
<name>A0A812BLN2_ACAPH</name>
<dbReference type="AlphaFoldDB" id="A0A812BLN2"/>
<dbReference type="PANTHER" id="PTHR45598">
    <property type="entry name" value="PROTEIN CBG11839-RELATED"/>
    <property type="match status" value="1"/>
</dbReference>
<proteinExistence type="predicted"/>
<comment type="caution">
    <text evidence="1">The sequence shown here is derived from an EMBL/GenBank/DDBJ whole genome shotgun (WGS) entry which is preliminary data.</text>
</comment>
<sequence length="152" mass="16638">MYQCVSLSLFLTAYHHISLPLSNSGGRNISEPIVPVLSFSKNVFVMVFLSLSASLSLFLRLSLPLSFCVSLSLSASLSLFLRLSLSFCVSLSLSASLSLPLFLRLCVCVSLSLSLPFRVCVSLPCRPFHLTVFSIFYPFPLSQPVSLSSIHL</sequence>
<reference evidence="1" key="1">
    <citation type="submission" date="2021-01" db="EMBL/GenBank/DDBJ databases">
        <authorList>
            <person name="Li R."/>
            <person name="Bekaert M."/>
        </authorList>
    </citation>
    <scope>NUCLEOTIDE SEQUENCE</scope>
    <source>
        <strain evidence="1">Farmed</strain>
    </source>
</reference>
<accession>A0A812BLN2</accession>
<protein>
    <submittedName>
        <fullName evidence="1">Uncharacterized protein</fullName>
    </submittedName>
</protein>
<keyword evidence="2" id="KW-1185">Reference proteome</keyword>
<evidence type="ECO:0000313" key="1">
    <source>
        <dbReference type="EMBL" id="CAE1233548.1"/>
    </source>
</evidence>